<dbReference type="PATRIC" id="fig|874156.12.peg.1571"/>
<feature type="domain" description="Methyltransferase" evidence="1">
    <location>
        <begin position="44"/>
        <end position="153"/>
    </location>
</feature>
<dbReference type="SUPFAM" id="SSF53335">
    <property type="entry name" value="S-adenosyl-L-methionine-dependent methyltransferases"/>
    <property type="match status" value="1"/>
</dbReference>
<dbReference type="InterPro" id="IPR029063">
    <property type="entry name" value="SAM-dependent_MTases_sf"/>
</dbReference>
<dbReference type="EMBL" id="LBHU01000002">
    <property type="protein sequence ID" value="KLI63613.1"/>
    <property type="molecule type" value="Genomic_DNA"/>
</dbReference>
<dbReference type="OrthoDB" id="9777638at2"/>
<reference evidence="2 3" key="1">
    <citation type="submission" date="2015-04" db="EMBL/GenBank/DDBJ databases">
        <title>The draft genome sequence of Erythrobacter marinus HWDM-33.</title>
        <authorList>
            <person name="Zhuang L."/>
            <person name="Liu Y."/>
            <person name="Shao Z."/>
        </authorList>
    </citation>
    <scope>NUCLEOTIDE SEQUENCE [LARGE SCALE GENOMIC DNA]</scope>
    <source>
        <strain evidence="2 3">HWDM-33</strain>
    </source>
</reference>
<evidence type="ECO:0000259" key="1">
    <source>
        <dbReference type="Pfam" id="PF13847"/>
    </source>
</evidence>
<dbReference type="InterPro" id="IPR025714">
    <property type="entry name" value="Methyltranfer_dom"/>
</dbReference>
<dbReference type="Gene3D" id="3.40.50.150">
    <property type="entry name" value="Vaccinia Virus protein VP39"/>
    <property type="match status" value="1"/>
</dbReference>
<dbReference type="Pfam" id="PF13847">
    <property type="entry name" value="Methyltransf_31"/>
    <property type="match status" value="1"/>
</dbReference>
<dbReference type="Proteomes" id="UP000053455">
    <property type="component" value="Unassembled WGS sequence"/>
</dbReference>
<dbReference type="STRING" id="874156.GCA_001021555_01791"/>
<dbReference type="CDD" id="cd02440">
    <property type="entry name" value="AdoMet_MTases"/>
    <property type="match status" value="1"/>
</dbReference>
<dbReference type="AlphaFoldDB" id="A0A0H0XLY1"/>
<dbReference type="RefSeq" id="WP_047093425.1">
    <property type="nucleotide sequence ID" value="NZ_LBHU01000002.1"/>
</dbReference>
<dbReference type="PANTHER" id="PTHR43861">
    <property type="entry name" value="TRANS-ACONITATE 2-METHYLTRANSFERASE-RELATED"/>
    <property type="match status" value="1"/>
</dbReference>
<accession>A0A0H0XLY1</accession>
<gene>
    <name evidence="2" type="ORF">AAV99_07640</name>
</gene>
<organism evidence="2 3">
    <name type="scientific">Aurantiacibacter marinus</name>
    <dbReference type="NCBI Taxonomy" id="874156"/>
    <lineage>
        <taxon>Bacteria</taxon>
        <taxon>Pseudomonadati</taxon>
        <taxon>Pseudomonadota</taxon>
        <taxon>Alphaproteobacteria</taxon>
        <taxon>Sphingomonadales</taxon>
        <taxon>Erythrobacteraceae</taxon>
        <taxon>Aurantiacibacter</taxon>
    </lineage>
</organism>
<evidence type="ECO:0000313" key="3">
    <source>
        <dbReference type="Proteomes" id="UP000053455"/>
    </source>
</evidence>
<proteinExistence type="predicted"/>
<keyword evidence="3" id="KW-1185">Reference proteome</keyword>
<name>A0A0H0XLY1_9SPHN</name>
<dbReference type="PANTHER" id="PTHR43861:SF1">
    <property type="entry name" value="TRANS-ACONITATE 2-METHYLTRANSFERASE"/>
    <property type="match status" value="1"/>
</dbReference>
<protein>
    <recommendedName>
        <fullName evidence="1">Methyltransferase domain-containing protein</fullName>
    </recommendedName>
</protein>
<comment type="caution">
    <text evidence="2">The sequence shown here is derived from an EMBL/GenBank/DDBJ whole genome shotgun (WGS) entry which is preliminary data.</text>
</comment>
<evidence type="ECO:0000313" key="2">
    <source>
        <dbReference type="EMBL" id="KLI63613.1"/>
    </source>
</evidence>
<sequence>MAEKDDWQGRTGDAWAQEWRRTDRSFSHLTEQLLAGTRGFAFDRVLDVGCGAGELSLAIARGRPEATVIGVDVSPRLIEVAKERGAHRANASFELADAADWQSEPGAAPELLISRHGVMFFADPVAAFANLAKQGADGAGLLFSCFRSRSENPLFADVLRLLPNPPEAVDPYAPGPFAFADPTRVAAILSQAGWKQVQLTPFDFPMIAGAGEHAIEEAMAYFKRIGPAARALTELDTGSAERFLKLLRALVERNCHHNIVAFRAAAWMVTARKV</sequence>